<dbReference type="PROSITE" id="PS51910">
    <property type="entry name" value="GH18_2"/>
    <property type="match status" value="1"/>
</dbReference>
<dbReference type="PANTHER" id="PTHR11177">
    <property type="entry name" value="CHITINASE"/>
    <property type="match status" value="1"/>
</dbReference>
<dbReference type="PANTHER" id="PTHR11177:SF317">
    <property type="entry name" value="CHITINASE 12-RELATED"/>
    <property type="match status" value="1"/>
</dbReference>
<dbReference type="InterPro" id="IPR011583">
    <property type="entry name" value="Chitinase_II/V-like_cat"/>
</dbReference>
<dbReference type="InterPro" id="IPR017853">
    <property type="entry name" value="GH"/>
</dbReference>
<name>A0ABV9T7T3_9BACT</name>
<accession>A0ABV9T7T3</accession>
<comment type="catalytic activity">
    <reaction evidence="1">
        <text>Random endo-hydrolysis of N-acetyl-beta-D-glucosaminide (1-&gt;4)-beta-linkages in chitin and chitodextrins.</text>
        <dbReference type="EC" id="3.2.1.14"/>
    </reaction>
</comment>
<dbReference type="GO" id="GO:0016787">
    <property type="term" value="F:hydrolase activity"/>
    <property type="evidence" value="ECO:0007669"/>
    <property type="project" value="UniProtKB-KW"/>
</dbReference>
<evidence type="ECO:0000313" key="4">
    <source>
        <dbReference type="EMBL" id="MFC4874844.1"/>
    </source>
</evidence>
<protein>
    <recommendedName>
        <fullName evidence="2">chitinase</fullName>
        <ecNumber evidence="2">3.2.1.14</ecNumber>
    </recommendedName>
</protein>
<dbReference type="EMBL" id="JBHSJJ010000023">
    <property type="protein sequence ID" value="MFC4874844.1"/>
    <property type="molecule type" value="Genomic_DNA"/>
</dbReference>
<proteinExistence type="predicted"/>
<dbReference type="SMART" id="SM00636">
    <property type="entry name" value="Glyco_18"/>
    <property type="match status" value="1"/>
</dbReference>
<evidence type="ECO:0000259" key="3">
    <source>
        <dbReference type="PROSITE" id="PS51910"/>
    </source>
</evidence>
<sequence>MKSLSIIIMLLLACVGRNNDQENHALAEDDFRVLGYLFSYSNWRLGYHTTDFSKFTDINLAFIQPDHTGKIERDDIFHFIVKKAKENQTRVYISIGGGGPPEYLGEFLTPEKRQVWIDEIMAFTTEYDFDGVDVDLENALINEHYPAFVKELSDRLKSEGKLMTAALASWNGDNIADETLALYDYINIMSYDKTGPWNLDKPGQHSPYSMVGEDFEYYHVKRGVPADKLLIGLPFYGYGFGPGAPGSLRYHQIISTYPDAHLGDEISFPEGGTLYYNGPQLIRRKAEFAREKGAAGVMIWHIQADGAGEHSLLEAIWDVARQK</sequence>
<evidence type="ECO:0000313" key="5">
    <source>
        <dbReference type="Proteomes" id="UP001595818"/>
    </source>
</evidence>
<dbReference type="InterPro" id="IPR050314">
    <property type="entry name" value="Glycosyl_Hydrlase_18"/>
</dbReference>
<keyword evidence="5" id="KW-1185">Reference proteome</keyword>
<dbReference type="Gene3D" id="3.20.20.80">
    <property type="entry name" value="Glycosidases"/>
    <property type="match status" value="1"/>
</dbReference>
<feature type="domain" description="GH18" evidence="3">
    <location>
        <begin position="31"/>
        <end position="323"/>
    </location>
</feature>
<evidence type="ECO:0000256" key="2">
    <source>
        <dbReference type="ARBA" id="ARBA00012729"/>
    </source>
</evidence>
<dbReference type="Proteomes" id="UP001595818">
    <property type="component" value="Unassembled WGS sequence"/>
</dbReference>
<keyword evidence="4" id="KW-0378">Hydrolase</keyword>
<organism evidence="4 5">
    <name type="scientific">Negadavirga shengliensis</name>
    <dbReference type="NCBI Taxonomy" id="1389218"/>
    <lineage>
        <taxon>Bacteria</taxon>
        <taxon>Pseudomonadati</taxon>
        <taxon>Bacteroidota</taxon>
        <taxon>Cytophagia</taxon>
        <taxon>Cytophagales</taxon>
        <taxon>Cyclobacteriaceae</taxon>
        <taxon>Negadavirga</taxon>
    </lineage>
</organism>
<reference evidence="5" key="1">
    <citation type="journal article" date="2019" name="Int. J. Syst. Evol. Microbiol.">
        <title>The Global Catalogue of Microorganisms (GCM) 10K type strain sequencing project: providing services to taxonomists for standard genome sequencing and annotation.</title>
        <authorList>
            <consortium name="The Broad Institute Genomics Platform"/>
            <consortium name="The Broad Institute Genome Sequencing Center for Infectious Disease"/>
            <person name="Wu L."/>
            <person name="Ma J."/>
        </authorList>
    </citation>
    <scope>NUCLEOTIDE SEQUENCE [LARGE SCALE GENOMIC DNA]</scope>
    <source>
        <strain evidence="5">CGMCC 4.7466</strain>
    </source>
</reference>
<dbReference type="InterPro" id="IPR001223">
    <property type="entry name" value="Glyco_hydro18_cat"/>
</dbReference>
<comment type="caution">
    <text evidence="4">The sequence shown here is derived from an EMBL/GenBank/DDBJ whole genome shotgun (WGS) entry which is preliminary data.</text>
</comment>
<evidence type="ECO:0000256" key="1">
    <source>
        <dbReference type="ARBA" id="ARBA00000822"/>
    </source>
</evidence>
<dbReference type="Gene3D" id="3.40.5.30">
    <property type="entry name" value="(Trans)glycosidases - domain 2"/>
    <property type="match status" value="1"/>
</dbReference>
<dbReference type="SUPFAM" id="SSF51445">
    <property type="entry name" value="(Trans)glycosidases"/>
    <property type="match status" value="1"/>
</dbReference>
<dbReference type="Pfam" id="PF00704">
    <property type="entry name" value="Glyco_hydro_18"/>
    <property type="match status" value="1"/>
</dbReference>
<dbReference type="RefSeq" id="WP_377069087.1">
    <property type="nucleotide sequence ID" value="NZ_JBHSJJ010000023.1"/>
</dbReference>
<dbReference type="EC" id="3.2.1.14" evidence="2"/>
<gene>
    <name evidence="4" type="ORF">ACFPFU_24280</name>
</gene>